<comment type="caution">
    <text evidence="2">The sequence shown here is derived from an EMBL/GenBank/DDBJ whole genome shotgun (WGS) entry which is preliminary data.</text>
</comment>
<evidence type="ECO:0000313" key="2">
    <source>
        <dbReference type="EMBL" id="MCE0482592.1"/>
    </source>
</evidence>
<reference evidence="2 3" key="1">
    <citation type="journal article" date="2021" name="BMC Genomics">
        <title>Datura genome reveals duplications of psychoactive alkaloid biosynthetic genes and high mutation rate following tissue culture.</title>
        <authorList>
            <person name="Rajewski A."/>
            <person name="Carter-House D."/>
            <person name="Stajich J."/>
            <person name="Litt A."/>
        </authorList>
    </citation>
    <scope>NUCLEOTIDE SEQUENCE [LARGE SCALE GENOMIC DNA]</scope>
    <source>
        <strain evidence="2">AR-01</strain>
    </source>
</reference>
<dbReference type="EMBL" id="JACEIK010005995">
    <property type="protein sequence ID" value="MCE0482592.1"/>
    <property type="molecule type" value="Genomic_DNA"/>
</dbReference>
<evidence type="ECO:0000256" key="1">
    <source>
        <dbReference type="SAM" id="MobiDB-lite"/>
    </source>
</evidence>
<feature type="compositionally biased region" description="Polar residues" evidence="1">
    <location>
        <begin position="31"/>
        <end position="46"/>
    </location>
</feature>
<evidence type="ECO:0000313" key="3">
    <source>
        <dbReference type="Proteomes" id="UP000823775"/>
    </source>
</evidence>
<keyword evidence="3" id="KW-1185">Reference proteome</keyword>
<organism evidence="2 3">
    <name type="scientific">Datura stramonium</name>
    <name type="common">Jimsonweed</name>
    <name type="synonym">Common thornapple</name>
    <dbReference type="NCBI Taxonomy" id="4076"/>
    <lineage>
        <taxon>Eukaryota</taxon>
        <taxon>Viridiplantae</taxon>
        <taxon>Streptophyta</taxon>
        <taxon>Embryophyta</taxon>
        <taxon>Tracheophyta</taxon>
        <taxon>Spermatophyta</taxon>
        <taxon>Magnoliopsida</taxon>
        <taxon>eudicotyledons</taxon>
        <taxon>Gunneridae</taxon>
        <taxon>Pentapetalae</taxon>
        <taxon>asterids</taxon>
        <taxon>lamiids</taxon>
        <taxon>Solanales</taxon>
        <taxon>Solanaceae</taxon>
        <taxon>Solanoideae</taxon>
        <taxon>Datureae</taxon>
        <taxon>Datura</taxon>
    </lineage>
</organism>
<feature type="non-terminal residue" evidence="2">
    <location>
        <position position="60"/>
    </location>
</feature>
<name>A0ABS8VQP2_DATST</name>
<dbReference type="Proteomes" id="UP000823775">
    <property type="component" value="Unassembled WGS sequence"/>
</dbReference>
<gene>
    <name evidence="2" type="ORF">HAX54_041502</name>
</gene>
<feature type="region of interest" description="Disordered" evidence="1">
    <location>
        <begin position="1"/>
        <end position="60"/>
    </location>
</feature>
<feature type="compositionally biased region" description="Basic and acidic residues" evidence="1">
    <location>
        <begin position="17"/>
        <end position="27"/>
    </location>
</feature>
<proteinExistence type="predicted"/>
<protein>
    <submittedName>
        <fullName evidence="2">Uncharacterized protein</fullName>
    </submittedName>
</protein>
<sequence>MNEKRTLGYKNAQKTRQHMDRLSERRYAPQSIPSNLQILETQQNGSPKDGWKDGSSSQKA</sequence>
<accession>A0ABS8VQP2</accession>